<dbReference type="Proteomes" id="UP000886520">
    <property type="component" value="Chromosome 5"/>
</dbReference>
<feature type="compositionally biased region" description="Low complexity" evidence="1">
    <location>
        <begin position="67"/>
        <end position="77"/>
    </location>
</feature>
<feature type="compositionally biased region" description="Basic and acidic residues" evidence="1">
    <location>
        <begin position="21"/>
        <end position="39"/>
    </location>
</feature>
<comment type="caution">
    <text evidence="2">The sequence shown here is derived from an EMBL/GenBank/DDBJ whole genome shotgun (WGS) entry which is preliminary data.</text>
</comment>
<proteinExistence type="predicted"/>
<evidence type="ECO:0000313" key="2">
    <source>
        <dbReference type="EMBL" id="KAI5080188.1"/>
    </source>
</evidence>
<name>A0A9D4V5T5_ADICA</name>
<accession>A0A9D4V5T5</accession>
<dbReference type="EMBL" id="JABFUD020000005">
    <property type="protein sequence ID" value="KAI5080188.1"/>
    <property type="molecule type" value="Genomic_DNA"/>
</dbReference>
<sequence length="297" mass="32973">MPKNVPGQAIPSSAPKLRNRAGQDRLVEKRVKLQSEQRAYKAGKQAKTPLHTKIQNQAVEGIGEPAGDVGVQQSGQGSKEKQKLKERDEEGTLQWSCRGGLRAVDARLGSSFDAKGRYRCGNEVDEAITRVVGEDVPAAEKKLAGGNPEKQVSEDSSECKRARGEGHCREYGQAGQHAKQAGKAPPKPRHEKIEQRERGESCGDALHLLLLHSRDLVFPPHTHTIIKLASNPSRSSLCKRSKSSARRGRERERKLRVCTYTFLHIKTQVFSIHQDSAQRPRLLKRASHERLHCTATI</sequence>
<feature type="compositionally biased region" description="Low complexity" evidence="1">
    <location>
        <begin position="172"/>
        <end position="184"/>
    </location>
</feature>
<feature type="region of interest" description="Disordered" evidence="1">
    <location>
        <begin position="140"/>
        <end position="198"/>
    </location>
</feature>
<evidence type="ECO:0000313" key="3">
    <source>
        <dbReference type="Proteomes" id="UP000886520"/>
    </source>
</evidence>
<protein>
    <submittedName>
        <fullName evidence="2">Uncharacterized protein</fullName>
    </submittedName>
</protein>
<reference evidence="2 3" key="1">
    <citation type="submission" date="2021-01" db="EMBL/GenBank/DDBJ databases">
        <title>Adiantum capillus-veneris genome.</title>
        <authorList>
            <person name="Fang Y."/>
            <person name="Liao Q."/>
        </authorList>
    </citation>
    <scope>NUCLEOTIDE SEQUENCE [LARGE SCALE GENOMIC DNA]</scope>
    <source>
        <strain evidence="2">H3</strain>
        <tissue evidence="2">Leaf</tissue>
    </source>
</reference>
<feature type="region of interest" description="Disordered" evidence="1">
    <location>
        <begin position="1"/>
        <end position="92"/>
    </location>
</feature>
<feature type="compositionally biased region" description="Basic and acidic residues" evidence="1">
    <location>
        <begin position="151"/>
        <end position="170"/>
    </location>
</feature>
<organism evidence="2 3">
    <name type="scientific">Adiantum capillus-veneris</name>
    <name type="common">Maidenhair fern</name>
    <dbReference type="NCBI Taxonomy" id="13818"/>
    <lineage>
        <taxon>Eukaryota</taxon>
        <taxon>Viridiplantae</taxon>
        <taxon>Streptophyta</taxon>
        <taxon>Embryophyta</taxon>
        <taxon>Tracheophyta</taxon>
        <taxon>Polypodiopsida</taxon>
        <taxon>Polypodiidae</taxon>
        <taxon>Polypodiales</taxon>
        <taxon>Pteridineae</taxon>
        <taxon>Pteridaceae</taxon>
        <taxon>Vittarioideae</taxon>
        <taxon>Adiantum</taxon>
    </lineage>
</organism>
<evidence type="ECO:0000256" key="1">
    <source>
        <dbReference type="SAM" id="MobiDB-lite"/>
    </source>
</evidence>
<gene>
    <name evidence="2" type="ORF">GOP47_0005667</name>
</gene>
<feature type="compositionally biased region" description="Basic and acidic residues" evidence="1">
    <location>
        <begin position="78"/>
        <end position="90"/>
    </location>
</feature>
<keyword evidence="3" id="KW-1185">Reference proteome</keyword>
<dbReference type="AlphaFoldDB" id="A0A9D4V5T5"/>
<feature type="non-terminal residue" evidence="2">
    <location>
        <position position="297"/>
    </location>
</feature>